<evidence type="ECO:0000313" key="8">
    <source>
        <dbReference type="EMBL" id="EFC91410.1"/>
    </source>
</evidence>
<comment type="similarity">
    <text evidence="6">Belongs to the binding-protein-dependent transport system permease family.</text>
</comment>
<keyword evidence="3 6" id="KW-0812">Transmembrane</keyword>
<protein>
    <submittedName>
        <fullName evidence="8">Binding-protein-dependent transport systems inner membrane component</fullName>
    </submittedName>
</protein>
<dbReference type="Proteomes" id="UP000006427">
    <property type="component" value="Unassembled WGS sequence"/>
</dbReference>
<dbReference type="PaxDb" id="469381-Dpep_1384"/>
<dbReference type="InterPro" id="IPR051204">
    <property type="entry name" value="ABC_transp_perm/SBD"/>
</dbReference>
<feature type="transmembrane region" description="Helical" evidence="6">
    <location>
        <begin position="188"/>
        <end position="210"/>
    </location>
</feature>
<feature type="transmembrane region" description="Helical" evidence="6">
    <location>
        <begin position="59"/>
        <end position="82"/>
    </location>
</feature>
<dbReference type="STRING" id="469381.Dpep_1384"/>
<gene>
    <name evidence="8" type="ORF">Dpep_1384</name>
</gene>
<evidence type="ECO:0000256" key="3">
    <source>
        <dbReference type="ARBA" id="ARBA00022692"/>
    </source>
</evidence>
<dbReference type="GO" id="GO:0005886">
    <property type="term" value="C:plasma membrane"/>
    <property type="evidence" value="ECO:0007669"/>
    <property type="project" value="UniProtKB-SubCell"/>
</dbReference>
<dbReference type="Pfam" id="PF00528">
    <property type="entry name" value="BPD_transp_1"/>
    <property type="match status" value="1"/>
</dbReference>
<dbReference type="eggNOG" id="COG1174">
    <property type="taxonomic scope" value="Bacteria"/>
</dbReference>
<dbReference type="InterPro" id="IPR000515">
    <property type="entry name" value="MetI-like"/>
</dbReference>
<evidence type="ECO:0000256" key="5">
    <source>
        <dbReference type="ARBA" id="ARBA00023136"/>
    </source>
</evidence>
<dbReference type="AlphaFoldDB" id="D2Z7G3"/>
<dbReference type="PANTHER" id="PTHR30177:SF4">
    <property type="entry name" value="OSMOPROTECTANT IMPORT PERMEASE PROTEIN OSMW"/>
    <property type="match status" value="1"/>
</dbReference>
<organism evidence="8 9">
    <name type="scientific">Dethiosulfovibrio peptidovorans DSM 11002</name>
    <dbReference type="NCBI Taxonomy" id="469381"/>
    <lineage>
        <taxon>Bacteria</taxon>
        <taxon>Thermotogati</taxon>
        <taxon>Synergistota</taxon>
        <taxon>Synergistia</taxon>
        <taxon>Synergistales</taxon>
        <taxon>Dethiosulfovibrionaceae</taxon>
        <taxon>Dethiosulfovibrio</taxon>
    </lineage>
</organism>
<sequence length="225" mass="23704">MERSECPISLSMFLKYYHVKLLEALLQHLLIVGISVPIAICISLPLGIWISSRPRIARLVIYGSSILMTIPSLALFGIMVALLASIKMGLGVVPAVLAISIYSLLPITRNTYTALNGVSPAIIEAATGIGLSRMQVLWKVRIPLALPVIMAGVRLAVVMGISVAAFASLVGAGGLGGFIFSGIARSNIMMVGAGALSVALLGILANWLLLRFETIVTPKGLSPED</sequence>
<evidence type="ECO:0000259" key="7">
    <source>
        <dbReference type="PROSITE" id="PS50928"/>
    </source>
</evidence>
<keyword evidence="5 6" id="KW-0472">Membrane</keyword>
<reference evidence="8 9" key="1">
    <citation type="journal article" date="2010" name="Stand. Genomic Sci.">
        <title>Permanent draft genome sequence of Dethiosulfovibrio peptidovorans type strain (SEBR 4207).</title>
        <authorList>
            <person name="Labutti K."/>
            <person name="Mayilraj S."/>
            <person name="Clum A."/>
            <person name="Lucas S."/>
            <person name="Glavina Del Rio T."/>
            <person name="Nolan M."/>
            <person name="Tice H."/>
            <person name="Cheng J.F."/>
            <person name="Pitluck S."/>
            <person name="Liolios K."/>
            <person name="Ivanova N."/>
            <person name="Mavromatis K."/>
            <person name="Mikhailova N."/>
            <person name="Pati A."/>
            <person name="Goodwin L."/>
            <person name="Chen A."/>
            <person name="Palaniappan K."/>
            <person name="Land M."/>
            <person name="Hauser L."/>
            <person name="Chang Y.J."/>
            <person name="Jeffries C.D."/>
            <person name="Rohde M."/>
            <person name="Spring S."/>
            <person name="Goker M."/>
            <person name="Woyke T."/>
            <person name="Bristow J."/>
            <person name="Eisen J.A."/>
            <person name="Markowitz V."/>
            <person name="Hugenholtz P."/>
            <person name="Kyrpides N.C."/>
            <person name="Klenk H.P."/>
            <person name="Lapidus A."/>
        </authorList>
    </citation>
    <scope>NUCLEOTIDE SEQUENCE [LARGE SCALE GENOMIC DNA]</scope>
    <source>
        <strain evidence="8 9">DSM 11002</strain>
    </source>
</reference>
<dbReference type="GO" id="GO:0031460">
    <property type="term" value="P:glycine betaine transport"/>
    <property type="evidence" value="ECO:0007669"/>
    <property type="project" value="TreeGrafter"/>
</dbReference>
<evidence type="ECO:0000256" key="1">
    <source>
        <dbReference type="ARBA" id="ARBA00004141"/>
    </source>
</evidence>
<comment type="caution">
    <text evidence="8">The sequence shown here is derived from an EMBL/GenBank/DDBJ whole genome shotgun (WGS) entry which is preliminary data.</text>
</comment>
<keyword evidence="9" id="KW-1185">Reference proteome</keyword>
<evidence type="ECO:0000256" key="6">
    <source>
        <dbReference type="RuleBase" id="RU363032"/>
    </source>
</evidence>
<dbReference type="Gene3D" id="1.10.3720.10">
    <property type="entry name" value="MetI-like"/>
    <property type="match status" value="1"/>
</dbReference>
<dbReference type="InterPro" id="IPR035906">
    <property type="entry name" value="MetI-like_sf"/>
</dbReference>
<dbReference type="PANTHER" id="PTHR30177">
    <property type="entry name" value="GLYCINE BETAINE/L-PROLINE TRANSPORT SYSTEM PERMEASE PROTEIN PROW"/>
    <property type="match status" value="1"/>
</dbReference>
<evidence type="ECO:0000256" key="4">
    <source>
        <dbReference type="ARBA" id="ARBA00022989"/>
    </source>
</evidence>
<feature type="transmembrane region" description="Helical" evidence="6">
    <location>
        <begin position="144"/>
        <end position="168"/>
    </location>
</feature>
<dbReference type="FunFam" id="1.10.3720.10:FF:000001">
    <property type="entry name" value="Glycine betaine ABC transporter, permease"/>
    <property type="match status" value="1"/>
</dbReference>
<dbReference type="CDD" id="cd06261">
    <property type="entry name" value="TM_PBP2"/>
    <property type="match status" value="1"/>
</dbReference>
<keyword evidence="2 6" id="KW-0813">Transport</keyword>
<name>D2Z7G3_9BACT</name>
<comment type="subcellular location">
    <subcellularLocation>
        <location evidence="6">Cell membrane</location>
        <topology evidence="6">Multi-pass membrane protein</topology>
    </subcellularLocation>
    <subcellularLocation>
        <location evidence="1">Membrane</location>
        <topology evidence="1">Multi-pass membrane protein</topology>
    </subcellularLocation>
</comment>
<keyword evidence="4 6" id="KW-1133">Transmembrane helix</keyword>
<dbReference type="SUPFAM" id="SSF161098">
    <property type="entry name" value="MetI-like"/>
    <property type="match status" value="1"/>
</dbReference>
<feature type="domain" description="ABC transmembrane type-1" evidence="7">
    <location>
        <begin position="25"/>
        <end position="209"/>
    </location>
</feature>
<dbReference type="EMBL" id="ABTR02000001">
    <property type="protein sequence ID" value="EFC91410.1"/>
    <property type="molecule type" value="Genomic_DNA"/>
</dbReference>
<dbReference type="GO" id="GO:0055085">
    <property type="term" value="P:transmembrane transport"/>
    <property type="evidence" value="ECO:0007669"/>
    <property type="project" value="InterPro"/>
</dbReference>
<feature type="transmembrane region" description="Helical" evidence="6">
    <location>
        <begin position="88"/>
        <end position="105"/>
    </location>
</feature>
<accession>D2Z7G3</accession>
<evidence type="ECO:0000313" key="9">
    <source>
        <dbReference type="Proteomes" id="UP000006427"/>
    </source>
</evidence>
<evidence type="ECO:0000256" key="2">
    <source>
        <dbReference type="ARBA" id="ARBA00022448"/>
    </source>
</evidence>
<proteinExistence type="inferred from homology"/>
<feature type="transmembrane region" description="Helical" evidence="6">
    <location>
        <begin position="25"/>
        <end position="47"/>
    </location>
</feature>
<dbReference type="PROSITE" id="PS50928">
    <property type="entry name" value="ABC_TM1"/>
    <property type="match status" value="1"/>
</dbReference>